<evidence type="ECO:0000256" key="3">
    <source>
        <dbReference type="ARBA" id="ARBA00023002"/>
    </source>
</evidence>
<name>A0A8H6HW91_9AGAR</name>
<evidence type="ECO:0000256" key="2">
    <source>
        <dbReference type="ARBA" id="ARBA00022643"/>
    </source>
</evidence>
<keyword evidence="1" id="KW-0285">Flavoprotein</keyword>
<dbReference type="Proteomes" id="UP000521943">
    <property type="component" value="Unassembled WGS sequence"/>
</dbReference>
<proteinExistence type="predicted"/>
<evidence type="ECO:0000256" key="1">
    <source>
        <dbReference type="ARBA" id="ARBA00022630"/>
    </source>
</evidence>
<dbReference type="Pfam" id="PF03060">
    <property type="entry name" value="NMO"/>
    <property type="match status" value="1"/>
</dbReference>
<protein>
    <submittedName>
        <fullName evidence="4">2-nitropropane dioxygenase</fullName>
    </submittedName>
</protein>
<keyword evidence="5" id="KW-1185">Reference proteome</keyword>
<dbReference type="InterPro" id="IPR004136">
    <property type="entry name" value="NMO"/>
</dbReference>
<dbReference type="GO" id="GO:0051213">
    <property type="term" value="F:dioxygenase activity"/>
    <property type="evidence" value="ECO:0007669"/>
    <property type="project" value="UniProtKB-KW"/>
</dbReference>
<dbReference type="Gene3D" id="3.20.20.70">
    <property type="entry name" value="Aldolase class I"/>
    <property type="match status" value="1"/>
</dbReference>
<dbReference type="SUPFAM" id="SSF51412">
    <property type="entry name" value="Inosine monophosphate dehydrogenase (IMPDH)"/>
    <property type="match status" value="1"/>
</dbReference>
<evidence type="ECO:0000313" key="5">
    <source>
        <dbReference type="Proteomes" id="UP000521943"/>
    </source>
</evidence>
<comment type="caution">
    <text evidence="4">The sequence shown here is derived from an EMBL/GenBank/DDBJ whole genome shotgun (WGS) entry which is preliminary data.</text>
</comment>
<dbReference type="CDD" id="cd04730">
    <property type="entry name" value="NPD_like"/>
    <property type="match status" value="1"/>
</dbReference>
<keyword evidence="4" id="KW-0223">Dioxygenase</keyword>
<keyword evidence="2" id="KW-0288">FMN</keyword>
<reference evidence="4 5" key="1">
    <citation type="submission" date="2020-07" db="EMBL/GenBank/DDBJ databases">
        <title>Comparative genomics of pyrophilous fungi reveals a link between fire events and developmental genes.</title>
        <authorList>
            <consortium name="DOE Joint Genome Institute"/>
            <person name="Steindorff A.S."/>
            <person name="Carver A."/>
            <person name="Calhoun S."/>
            <person name="Stillman K."/>
            <person name="Liu H."/>
            <person name="Lipzen A."/>
            <person name="Pangilinan J."/>
            <person name="Labutti K."/>
            <person name="Bruns T.D."/>
            <person name="Grigoriev I.V."/>
        </authorList>
    </citation>
    <scope>NUCLEOTIDE SEQUENCE [LARGE SCALE GENOMIC DNA]</scope>
    <source>
        <strain evidence="4 5">CBS 144469</strain>
    </source>
</reference>
<sequence>MSSPAIQTKLTELLGSSRILTTASPFSAITTPVVSPAMAYASGGALAAEVTLAGGFGFIGVGSEPAEKLSRELATARRILNTEPTSTLRIGVGFLGWILDQNESLSKELINLLFEQRVQAVWLSFGNKLAQWIEYIRAQSQQSGHPIFIFVVVSSPAESQRAINEWKADVIVAQGIEAGGHGASQGLPLLTLLPLILSQTSPTGPPVLGAGGLASGSHIAALLTLGASGAVLGTRFLLAEESLYTANQRAVLIAASSAQSMRTRAFDEARGSVGWPQGIDGRGIRNATVTDYENGVDISVLREKYKEAAAKDDTDRIIVWAGTGVGLMNRTQPAKDIVRELHDECLSRLNDAQNLIRA</sequence>
<accession>A0A8H6HW91</accession>
<dbReference type="AlphaFoldDB" id="A0A8H6HW91"/>
<evidence type="ECO:0000313" key="4">
    <source>
        <dbReference type="EMBL" id="KAF6752956.1"/>
    </source>
</evidence>
<keyword evidence="3" id="KW-0560">Oxidoreductase</keyword>
<dbReference type="PANTHER" id="PTHR32332:SF31">
    <property type="entry name" value="2-NITROPROPANE DIOXYGENASE FAMILY, PUTATIVE (AFU_ORTHOLOGUE AFUA_2G09850)-RELATED"/>
    <property type="match status" value="1"/>
</dbReference>
<dbReference type="OrthoDB" id="2349068at2759"/>
<organism evidence="4 5">
    <name type="scientific">Ephemerocybe angulata</name>
    <dbReference type="NCBI Taxonomy" id="980116"/>
    <lineage>
        <taxon>Eukaryota</taxon>
        <taxon>Fungi</taxon>
        <taxon>Dikarya</taxon>
        <taxon>Basidiomycota</taxon>
        <taxon>Agaricomycotina</taxon>
        <taxon>Agaricomycetes</taxon>
        <taxon>Agaricomycetidae</taxon>
        <taxon>Agaricales</taxon>
        <taxon>Agaricineae</taxon>
        <taxon>Psathyrellaceae</taxon>
        <taxon>Ephemerocybe</taxon>
    </lineage>
</organism>
<dbReference type="EMBL" id="JACGCI010000041">
    <property type="protein sequence ID" value="KAF6752956.1"/>
    <property type="molecule type" value="Genomic_DNA"/>
</dbReference>
<dbReference type="InterPro" id="IPR013785">
    <property type="entry name" value="Aldolase_TIM"/>
</dbReference>
<gene>
    <name evidence="4" type="ORF">DFP72DRAFT_902954</name>
</gene>
<dbReference type="PANTHER" id="PTHR32332">
    <property type="entry name" value="2-NITROPROPANE DIOXYGENASE"/>
    <property type="match status" value="1"/>
</dbReference>
<dbReference type="GO" id="GO:0018580">
    <property type="term" value="F:nitronate monooxygenase activity"/>
    <property type="evidence" value="ECO:0007669"/>
    <property type="project" value="InterPro"/>
</dbReference>